<evidence type="ECO:0000313" key="2">
    <source>
        <dbReference type="EMBL" id="CAB4123523.1"/>
    </source>
</evidence>
<sequence>MRFLLSVDGKDMVLDDHQLDTVMAILNSCEELKQQYKGDGKGSRGSSNQYTDELHPVDPRGGFTVKPLDEEYYETLKLVAKLAKA</sequence>
<dbReference type="EMBL" id="LR796172">
    <property type="protein sequence ID" value="CAB4123523.1"/>
    <property type="molecule type" value="Genomic_DNA"/>
</dbReference>
<name>A0A6J5KR78_9CAUD</name>
<reference evidence="2" key="1">
    <citation type="submission" date="2020-04" db="EMBL/GenBank/DDBJ databases">
        <authorList>
            <person name="Chiriac C."/>
            <person name="Salcher M."/>
            <person name="Ghai R."/>
            <person name="Kavagutti S V."/>
        </authorList>
    </citation>
    <scope>NUCLEOTIDE SEQUENCE</scope>
</reference>
<feature type="region of interest" description="Disordered" evidence="1">
    <location>
        <begin position="36"/>
        <end position="59"/>
    </location>
</feature>
<evidence type="ECO:0000256" key="1">
    <source>
        <dbReference type="SAM" id="MobiDB-lite"/>
    </source>
</evidence>
<accession>A0A6J5KR78</accession>
<organism evidence="2">
    <name type="scientific">uncultured Caudovirales phage</name>
    <dbReference type="NCBI Taxonomy" id="2100421"/>
    <lineage>
        <taxon>Viruses</taxon>
        <taxon>Duplodnaviria</taxon>
        <taxon>Heunggongvirae</taxon>
        <taxon>Uroviricota</taxon>
        <taxon>Caudoviricetes</taxon>
        <taxon>Peduoviridae</taxon>
        <taxon>Maltschvirus</taxon>
        <taxon>Maltschvirus maltsch</taxon>
    </lineage>
</organism>
<proteinExistence type="predicted"/>
<protein>
    <submittedName>
        <fullName evidence="2">Uncharacterized protein</fullName>
    </submittedName>
</protein>
<gene>
    <name evidence="2" type="ORF">UFOVP48_21</name>
</gene>